<dbReference type="PANTHER" id="PTHR20935">
    <property type="entry name" value="PHOSPHOGLYCERATE MUTASE-RELATED"/>
    <property type="match status" value="1"/>
</dbReference>
<evidence type="ECO:0000313" key="5">
    <source>
        <dbReference type="Proteomes" id="UP000614982"/>
    </source>
</evidence>
<dbReference type="EMBL" id="RBRY01000091">
    <property type="protein sequence ID" value="RMR56667.1"/>
    <property type="molecule type" value="Genomic_DNA"/>
</dbReference>
<sequence>MGSIYLIRHGQASFGADDYDVLSPVGIRQAQVLGAHLAQMGLRLDRCLSGSLRRQKDTAQNALAQLAEAGLEPPALEIDSAFNEFDAEGVVRALIPEMLPDEPDALHILRNAGHNPAEFQRLFAQIVSRWLGGKHDTPGMQSWLAFVSGVKAGLDRIIETAGKRERIAVFTSGGTITALLHLVTGMPAQQAFELNWHIVNTSLNRLEFSGSKVTLASFNSDTHLQLLKVPELITYR</sequence>
<evidence type="ECO:0000313" key="2">
    <source>
        <dbReference type="EMBL" id="GFM90317.1"/>
    </source>
</evidence>
<dbReference type="RefSeq" id="WP_025259867.1">
    <property type="nucleotide sequence ID" value="NZ_BLWA01000001.1"/>
</dbReference>
<comment type="caution">
    <text evidence="3">The sequence shown here is derived from an EMBL/GenBank/DDBJ whole genome shotgun (WGS) entry which is preliminary data.</text>
</comment>
<evidence type="ECO:0000256" key="1">
    <source>
        <dbReference type="ARBA" id="ARBA00022801"/>
    </source>
</evidence>
<proteinExistence type="predicted"/>
<accession>A0A3M4VYI9</accession>
<gene>
    <name evidence="3" type="ORF">ALP84_02957</name>
    <name evidence="2" type="ORF">PSCICP_02890</name>
</gene>
<dbReference type="CDD" id="cd07067">
    <property type="entry name" value="HP_PGM_like"/>
    <property type="match status" value="1"/>
</dbReference>
<dbReference type="Gene3D" id="3.40.50.1240">
    <property type="entry name" value="Phosphoglycerate mutase-like"/>
    <property type="match status" value="1"/>
</dbReference>
<dbReference type="GeneID" id="93658949"/>
<dbReference type="InterPro" id="IPR029033">
    <property type="entry name" value="His_PPase_superfam"/>
</dbReference>
<dbReference type="EMBL" id="BLWA01000001">
    <property type="protein sequence ID" value="GFM90317.1"/>
    <property type="molecule type" value="Genomic_DNA"/>
</dbReference>
<dbReference type="PANTHER" id="PTHR20935:SF0">
    <property type="entry name" value="SERINE_THREONINE-PROTEIN PHOSPHATASE PGAM5, MITOCHONDRIAL"/>
    <property type="match status" value="1"/>
</dbReference>
<dbReference type="GO" id="GO:0016787">
    <property type="term" value="F:hydrolase activity"/>
    <property type="evidence" value="ECO:0007669"/>
    <property type="project" value="UniProtKB-KW"/>
</dbReference>
<evidence type="ECO:0000313" key="4">
    <source>
        <dbReference type="Proteomes" id="UP000278332"/>
    </source>
</evidence>
<dbReference type="SMART" id="SM00855">
    <property type="entry name" value="PGAM"/>
    <property type="match status" value="1"/>
</dbReference>
<reference evidence="2 5" key="2">
    <citation type="submission" date="2020-05" db="EMBL/GenBank/DDBJ databases">
        <title>Genetic diversity of Pseudomonas cichorii.</title>
        <authorList>
            <person name="Tani S."/>
            <person name="Yagi H."/>
            <person name="Hashimoto S."/>
            <person name="Iiyama K."/>
            <person name="Furuya N."/>
        </authorList>
    </citation>
    <scope>NUCLEOTIDE SEQUENCE [LARGE SCALE GENOMIC DNA]</scope>
    <source>
        <strain evidence="2 5">LMG 2162</strain>
    </source>
</reference>
<reference evidence="3 4" key="1">
    <citation type="submission" date="2018-08" db="EMBL/GenBank/DDBJ databases">
        <title>Recombination of ecologically and evolutionarily significant loci maintains genetic cohesion in the Pseudomonas syringae species complex.</title>
        <authorList>
            <person name="Dillon M."/>
            <person name="Thakur S."/>
            <person name="Almeida R.N.D."/>
            <person name="Weir B.S."/>
            <person name="Guttman D.S."/>
        </authorList>
    </citation>
    <scope>NUCLEOTIDE SEQUENCE [LARGE SCALE GENOMIC DNA]</scope>
    <source>
        <strain evidence="3 4">ICMP 6917</strain>
    </source>
</reference>
<dbReference type="InterPro" id="IPR013078">
    <property type="entry name" value="His_Pase_superF_clade-1"/>
</dbReference>
<organism evidence="3 4">
    <name type="scientific">Pseudomonas cichorii</name>
    <dbReference type="NCBI Taxonomy" id="36746"/>
    <lineage>
        <taxon>Bacteria</taxon>
        <taxon>Pseudomonadati</taxon>
        <taxon>Pseudomonadota</taxon>
        <taxon>Gammaproteobacteria</taxon>
        <taxon>Pseudomonadales</taxon>
        <taxon>Pseudomonadaceae</taxon>
        <taxon>Pseudomonas</taxon>
    </lineage>
</organism>
<dbReference type="Pfam" id="PF00300">
    <property type="entry name" value="His_Phos_1"/>
    <property type="match status" value="2"/>
</dbReference>
<dbReference type="Proteomes" id="UP000278332">
    <property type="component" value="Unassembled WGS sequence"/>
</dbReference>
<evidence type="ECO:0000313" key="3">
    <source>
        <dbReference type="EMBL" id="RMR56667.1"/>
    </source>
</evidence>
<protein>
    <submittedName>
        <fullName evidence="2 3">Phosphoglycerate mutase</fullName>
    </submittedName>
</protein>
<dbReference type="AlphaFoldDB" id="A0A3M4VYI9"/>
<keyword evidence="5" id="KW-1185">Reference proteome</keyword>
<dbReference type="OrthoDB" id="280692at2"/>
<dbReference type="InterPro" id="IPR051021">
    <property type="entry name" value="Mito_Ser/Thr_phosphatase"/>
</dbReference>
<keyword evidence="1" id="KW-0378">Hydrolase</keyword>
<dbReference type="SUPFAM" id="SSF53254">
    <property type="entry name" value="Phosphoglycerate mutase-like"/>
    <property type="match status" value="1"/>
</dbReference>
<dbReference type="Proteomes" id="UP000614982">
    <property type="component" value="Unassembled WGS sequence"/>
</dbReference>
<name>A0A3M4VYI9_PSECI</name>